<dbReference type="EMBL" id="VDCV01000006">
    <property type="protein sequence ID" value="KAB5551856.1"/>
    <property type="molecule type" value="Genomic_DNA"/>
</dbReference>
<keyword evidence="4" id="KW-1185">Reference proteome</keyword>
<evidence type="ECO:0000313" key="3">
    <source>
        <dbReference type="EMBL" id="KAB5551856.1"/>
    </source>
</evidence>
<dbReference type="PANTHER" id="PTHR45508">
    <property type="entry name" value="RHODANESE-LIKE DOMAIN-CONTAINING PROTEIN 9, CHLOROPLASTIC"/>
    <property type="match status" value="1"/>
</dbReference>
<dbReference type="PROSITE" id="PS50206">
    <property type="entry name" value="RHODANESE_3"/>
    <property type="match status" value="1"/>
</dbReference>
<dbReference type="SUPFAM" id="SSF51735">
    <property type="entry name" value="NAD(P)-binding Rossmann-fold domains"/>
    <property type="match status" value="1"/>
</dbReference>
<protein>
    <recommendedName>
        <fullName evidence="2">Rhodanese domain-containing protein</fullName>
    </recommendedName>
</protein>
<feature type="transmembrane region" description="Helical" evidence="1">
    <location>
        <begin position="60"/>
        <end position="80"/>
    </location>
</feature>
<dbReference type="InterPro" id="IPR036291">
    <property type="entry name" value="NAD(P)-bd_dom_sf"/>
</dbReference>
<dbReference type="Gene3D" id="3.40.250.10">
    <property type="entry name" value="Rhodanese-like domain"/>
    <property type="match status" value="1"/>
</dbReference>
<dbReference type="SMART" id="SM00822">
    <property type="entry name" value="PKS_KR"/>
    <property type="match status" value="1"/>
</dbReference>
<dbReference type="FunFam" id="3.40.250.10:FF:000038">
    <property type="entry name" value="Rhodanese-like domain-containing protein 9, chloroplastic"/>
    <property type="match status" value="1"/>
</dbReference>
<evidence type="ECO:0000259" key="2">
    <source>
        <dbReference type="PROSITE" id="PS50206"/>
    </source>
</evidence>
<keyword evidence="1" id="KW-0472">Membrane</keyword>
<dbReference type="CDD" id="cd00158">
    <property type="entry name" value="RHOD"/>
    <property type="match status" value="1"/>
</dbReference>
<dbReference type="InterPro" id="IPR002347">
    <property type="entry name" value="SDR_fam"/>
</dbReference>
<dbReference type="Pfam" id="PF00581">
    <property type="entry name" value="Rhodanese"/>
    <property type="match status" value="1"/>
</dbReference>
<dbReference type="InterPro" id="IPR044615">
    <property type="entry name" value="STR9"/>
</dbReference>
<dbReference type="Pfam" id="PF00106">
    <property type="entry name" value="adh_short"/>
    <property type="match status" value="1"/>
</dbReference>
<dbReference type="InterPro" id="IPR036873">
    <property type="entry name" value="Rhodanese-like_dom_sf"/>
</dbReference>
<dbReference type="Gene3D" id="3.40.50.720">
    <property type="entry name" value="NAD(P)-binding Rossmann-like Domain"/>
    <property type="match status" value="1"/>
</dbReference>
<reference evidence="4" key="1">
    <citation type="journal article" date="2019" name="Gigascience">
        <title>De novo genome assembly of the endangered Acer yangbiense, a plant species with extremely small populations endemic to Yunnan Province, China.</title>
        <authorList>
            <person name="Yang J."/>
            <person name="Wariss H.M."/>
            <person name="Tao L."/>
            <person name="Zhang R."/>
            <person name="Yun Q."/>
            <person name="Hollingsworth P."/>
            <person name="Dao Z."/>
            <person name="Luo G."/>
            <person name="Guo H."/>
            <person name="Ma Y."/>
            <person name="Sun W."/>
        </authorList>
    </citation>
    <scope>NUCLEOTIDE SEQUENCE [LARGE SCALE GENOMIC DNA]</scope>
    <source>
        <strain evidence="4">cv. br00</strain>
    </source>
</reference>
<feature type="domain" description="Rhodanese" evidence="2">
    <location>
        <begin position="384"/>
        <end position="507"/>
    </location>
</feature>
<dbReference type="SMART" id="SM00450">
    <property type="entry name" value="RHOD"/>
    <property type="match status" value="1"/>
</dbReference>
<dbReference type="PANTHER" id="PTHR45508:SF1">
    <property type="entry name" value="RHODANESE-LIKE DOMAIN-CONTAINING PROTEIN 9, CHLOROPLASTIC"/>
    <property type="match status" value="1"/>
</dbReference>
<dbReference type="InterPro" id="IPR057326">
    <property type="entry name" value="KR_dom"/>
</dbReference>
<name>A0A5N5MCP1_9ROSI</name>
<organism evidence="3 4">
    <name type="scientific">Salix brachista</name>
    <dbReference type="NCBI Taxonomy" id="2182728"/>
    <lineage>
        <taxon>Eukaryota</taxon>
        <taxon>Viridiplantae</taxon>
        <taxon>Streptophyta</taxon>
        <taxon>Embryophyta</taxon>
        <taxon>Tracheophyta</taxon>
        <taxon>Spermatophyta</taxon>
        <taxon>Magnoliopsida</taxon>
        <taxon>eudicotyledons</taxon>
        <taxon>Gunneridae</taxon>
        <taxon>Pentapetalae</taxon>
        <taxon>rosids</taxon>
        <taxon>fabids</taxon>
        <taxon>Malpighiales</taxon>
        <taxon>Salicaceae</taxon>
        <taxon>Saliceae</taxon>
        <taxon>Salix</taxon>
    </lineage>
</organism>
<dbReference type="PROSITE" id="PS00061">
    <property type="entry name" value="ADH_SHORT"/>
    <property type="match status" value="1"/>
</dbReference>
<keyword evidence="1" id="KW-1133">Transmembrane helix</keyword>
<evidence type="ECO:0000256" key="1">
    <source>
        <dbReference type="SAM" id="Phobius"/>
    </source>
</evidence>
<dbReference type="PRINTS" id="PR00080">
    <property type="entry name" value="SDRFAMILY"/>
</dbReference>
<gene>
    <name evidence="3" type="ORF">DKX38_009167</name>
</gene>
<proteinExistence type="predicted"/>
<dbReference type="InterPro" id="IPR001763">
    <property type="entry name" value="Rhodanese-like_dom"/>
</dbReference>
<dbReference type="InterPro" id="IPR020904">
    <property type="entry name" value="Sc_DH/Rdtase_CS"/>
</dbReference>
<dbReference type="SUPFAM" id="SSF52821">
    <property type="entry name" value="Rhodanese/Cell cycle control phosphatase"/>
    <property type="match status" value="1"/>
</dbReference>
<accession>A0A5N5MCP1</accession>
<keyword evidence="1" id="KW-0812">Transmembrane</keyword>
<dbReference type="GO" id="GO:0009507">
    <property type="term" value="C:chloroplast"/>
    <property type="evidence" value="ECO:0007669"/>
    <property type="project" value="TreeGrafter"/>
</dbReference>
<dbReference type="AlphaFoldDB" id="A0A5N5MCP1"/>
<sequence length="558" mass="62010">MIWHLIFYRILIPKSEFATGKQFQTSTDLQCVWQRIRSLPSSLSLQESMARDFIHEVLNIVFPLITVISLLIIFPPYLVFKLLSYIKRSIFSEDVAGKVVLITGASSGIGEGLAYEYAKRGARLAIVARRKDRLQLVAAKARELGSPDVYVIRADIAKVNECQELIEKAVKHFGQLDHLVNNAGIVRVELFEDCRLSDSASVLDVNFWGAIYCTRFAISHLRKSKGKIAVNSSLAAWSPVPRTALYSASKAALVSFYEALRNECGSDIGITIVLLGLIESEMTAPDAASGPGSNQACKEKPHHFSQFVLKHHTKFLPPLESTKRCAEAILKSTCRGDNNFTTSWLEFETRHRRTIRGEPKRWRNFGIRAEVDFVNSDEAKKLVTDEGYVVLDVRDRTQYERAHIKSCYHVPLFIENQDNDFGTIIKRTVHNNFSGLFFGLPFTKLNDKFVDSVQSQLSPKSKLLIVCQGGLRSTAAANKLESAGFRNVACVTSGLQSVKPGTFDSEGSTELQDAGKAGLITIQGKISAVLGTVLICAYLFITFFPDQAEKLFQLAPSG</sequence>
<dbReference type="PRINTS" id="PR00081">
    <property type="entry name" value="GDHRDH"/>
</dbReference>
<comment type="caution">
    <text evidence="3">The sequence shown here is derived from an EMBL/GenBank/DDBJ whole genome shotgun (WGS) entry which is preliminary data.</text>
</comment>
<dbReference type="Proteomes" id="UP000326939">
    <property type="component" value="Chromosome 6"/>
</dbReference>
<evidence type="ECO:0000313" key="4">
    <source>
        <dbReference type="Proteomes" id="UP000326939"/>
    </source>
</evidence>